<sequence length="288" mass="33261">MAENIKIALHKKEKPLPPIFTNITVQYYEKTLLCYLEVPVGATVATVKGTAIEKMKNLLKEGYNITIGEFDVIVEPKPRAENQPLTELGQEIIIKLKPLDESITPPYNKHKCLEKGIFVVPVDVVLTLPVDNRPTDLGIMKNEELDKILSEEKKKFNAELKQYRLKVEEQLLEHKIQVDERFQEQLLAHQTQVDKRFEEQLLKHKMQVDQRFEEQSKELLRFASLFHSSASDMATFLVNDHSPIRDRGNTAAHTAQEEDISRAIQTLSGDEQDMFTDFYKLVFDQELL</sequence>
<keyword evidence="2" id="KW-1185">Reference proteome</keyword>
<dbReference type="Proteomes" id="UP001050691">
    <property type="component" value="Unassembled WGS sequence"/>
</dbReference>
<comment type="caution">
    <text evidence="1">The sequence shown here is derived from an EMBL/GenBank/DDBJ whole genome shotgun (WGS) entry which is preliminary data.</text>
</comment>
<proteinExistence type="predicted"/>
<reference evidence="1" key="1">
    <citation type="submission" date="2021-10" db="EMBL/GenBank/DDBJ databases">
        <title>De novo Genome Assembly of Clathrus columnatus (Basidiomycota, Fungi) Using Illumina and Nanopore Sequence Data.</title>
        <authorList>
            <person name="Ogiso-Tanaka E."/>
            <person name="Itagaki H."/>
            <person name="Hosoya T."/>
            <person name="Hosaka K."/>
        </authorList>
    </citation>
    <scope>NUCLEOTIDE SEQUENCE</scope>
    <source>
        <strain evidence="1">MO-923</strain>
    </source>
</reference>
<gene>
    <name evidence="1" type="ORF">Clacol_000806</name>
</gene>
<name>A0AAV5A1U9_9AGAM</name>
<evidence type="ECO:0000313" key="2">
    <source>
        <dbReference type="Proteomes" id="UP001050691"/>
    </source>
</evidence>
<dbReference type="EMBL" id="BPWL01000001">
    <property type="protein sequence ID" value="GJJ06613.1"/>
    <property type="molecule type" value="Genomic_DNA"/>
</dbReference>
<evidence type="ECO:0000313" key="1">
    <source>
        <dbReference type="EMBL" id="GJJ06613.1"/>
    </source>
</evidence>
<accession>A0AAV5A1U9</accession>
<protein>
    <submittedName>
        <fullName evidence="1">Uncharacterized protein</fullName>
    </submittedName>
</protein>
<dbReference type="AlphaFoldDB" id="A0AAV5A1U9"/>
<organism evidence="1 2">
    <name type="scientific">Clathrus columnatus</name>
    <dbReference type="NCBI Taxonomy" id="1419009"/>
    <lineage>
        <taxon>Eukaryota</taxon>
        <taxon>Fungi</taxon>
        <taxon>Dikarya</taxon>
        <taxon>Basidiomycota</taxon>
        <taxon>Agaricomycotina</taxon>
        <taxon>Agaricomycetes</taxon>
        <taxon>Phallomycetidae</taxon>
        <taxon>Phallales</taxon>
        <taxon>Clathraceae</taxon>
        <taxon>Clathrus</taxon>
    </lineage>
</organism>